<dbReference type="EMBL" id="QZWG01000013">
    <property type="protein sequence ID" value="RZB70875.1"/>
    <property type="molecule type" value="Genomic_DNA"/>
</dbReference>
<feature type="compositionally biased region" description="Basic and acidic residues" evidence="1">
    <location>
        <begin position="197"/>
        <end position="211"/>
    </location>
</feature>
<feature type="compositionally biased region" description="Basic and acidic residues" evidence="1">
    <location>
        <begin position="133"/>
        <end position="144"/>
    </location>
</feature>
<organism evidence="2 3">
    <name type="scientific">Glycine soja</name>
    <name type="common">Wild soybean</name>
    <dbReference type="NCBI Taxonomy" id="3848"/>
    <lineage>
        <taxon>Eukaryota</taxon>
        <taxon>Viridiplantae</taxon>
        <taxon>Streptophyta</taxon>
        <taxon>Embryophyta</taxon>
        <taxon>Tracheophyta</taxon>
        <taxon>Spermatophyta</taxon>
        <taxon>Magnoliopsida</taxon>
        <taxon>eudicotyledons</taxon>
        <taxon>Gunneridae</taxon>
        <taxon>Pentapetalae</taxon>
        <taxon>rosids</taxon>
        <taxon>fabids</taxon>
        <taxon>Fabales</taxon>
        <taxon>Fabaceae</taxon>
        <taxon>Papilionoideae</taxon>
        <taxon>50 kb inversion clade</taxon>
        <taxon>NPAAA clade</taxon>
        <taxon>indigoferoid/millettioid clade</taxon>
        <taxon>Phaseoleae</taxon>
        <taxon>Glycine</taxon>
        <taxon>Glycine subgen. Soja</taxon>
    </lineage>
</organism>
<gene>
    <name evidence="2" type="ORF">D0Y65_035706</name>
</gene>
<protein>
    <submittedName>
        <fullName evidence="2">Uncharacterized protein</fullName>
    </submittedName>
</protein>
<dbReference type="PANTHER" id="PTHR14386:SF2">
    <property type="entry name" value="PROTEIN FAM204A"/>
    <property type="match status" value="1"/>
</dbReference>
<sequence>MPPSLCANKVTALQLREAREDLQNITANDETICKEMKVNIKETMEKEEEDRRREAAIASSSCLRPNFNPKGITQDQLSKFRVGAPFHSVHYSFFSTSPTSKKLVNFRFFLHSKTWELHKRRLQLKSKSKFKMKSKDRANKKSHGDVLSSQNGGTQGSNVDHKESNLWNDCEGFDSRYEDSKDDIPVMSAPKKQKLHWGLDTKNRWERKSNM</sequence>
<evidence type="ECO:0000313" key="2">
    <source>
        <dbReference type="EMBL" id="RZB70875.1"/>
    </source>
</evidence>
<feature type="region of interest" description="Disordered" evidence="1">
    <location>
        <begin position="126"/>
        <end position="165"/>
    </location>
</feature>
<feature type="region of interest" description="Disordered" evidence="1">
    <location>
        <begin position="179"/>
        <end position="211"/>
    </location>
</feature>
<feature type="compositionally biased region" description="Polar residues" evidence="1">
    <location>
        <begin position="147"/>
        <end position="158"/>
    </location>
</feature>
<accession>A0A445HAS9</accession>
<comment type="caution">
    <text evidence="2">The sequence shown here is derived from an EMBL/GenBank/DDBJ whole genome shotgun (WGS) entry which is preliminary data.</text>
</comment>
<keyword evidence="3" id="KW-1185">Reference proteome</keyword>
<name>A0A445HAS9_GLYSO</name>
<dbReference type="PANTHER" id="PTHR14386">
    <property type="entry name" value="PROTEIN FAM204A"/>
    <property type="match status" value="1"/>
</dbReference>
<evidence type="ECO:0000256" key="1">
    <source>
        <dbReference type="SAM" id="MobiDB-lite"/>
    </source>
</evidence>
<reference evidence="2 3" key="1">
    <citation type="submission" date="2018-09" db="EMBL/GenBank/DDBJ databases">
        <title>A high-quality reference genome of wild soybean provides a powerful tool to mine soybean genomes.</title>
        <authorList>
            <person name="Xie M."/>
            <person name="Chung C.Y.L."/>
            <person name="Li M.-W."/>
            <person name="Wong F.-L."/>
            <person name="Chan T.-F."/>
            <person name="Lam H.-M."/>
        </authorList>
    </citation>
    <scope>NUCLEOTIDE SEQUENCE [LARGE SCALE GENOMIC DNA]</scope>
    <source>
        <strain evidence="3">cv. W05</strain>
        <tissue evidence="2">Hypocotyl of etiolated seedlings</tissue>
    </source>
</reference>
<proteinExistence type="predicted"/>
<dbReference type="InterPro" id="IPR037690">
    <property type="entry name" value="FAM204A"/>
</dbReference>
<dbReference type="AlphaFoldDB" id="A0A445HAS9"/>
<evidence type="ECO:0000313" key="3">
    <source>
        <dbReference type="Proteomes" id="UP000289340"/>
    </source>
</evidence>
<dbReference type="Proteomes" id="UP000289340">
    <property type="component" value="Chromosome 13"/>
</dbReference>